<dbReference type="RefSeq" id="WP_170037371.1">
    <property type="nucleotide sequence ID" value="NZ_PDJI01000004.1"/>
</dbReference>
<feature type="domain" description="Beta-hexosaminidase bacterial type N-terminal" evidence="8">
    <location>
        <begin position="20"/>
        <end position="140"/>
    </location>
</feature>
<evidence type="ECO:0000256" key="6">
    <source>
        <dbReference type="PIRSR" id="PIRSR625705-1"/>
    </source>
</evidence>
<dbReference type="GO" id="GO:0005975">
    <property type="term" value="P:carbohydrate metabolic process"/>
    <property type="evidence" value="ECO:0007669"/>
    <property type="project" value="InterPro"/>
</dbReference>
<evidence type="ECO:0000259" key="8">
    <source>
        <dbReference type="Pfam" id="PF02838"/>
    </source>
</evidence>
<comment type="similarity">
    <text evidence="2">Belongs to the glycosyl hydrolase 20 family.</text>
</comment>
<dbReference type="Proteomes" id="UP000222106">
    <property type="component" value="Unassembled WGS sequence"/>
</dbReference>
<evidence type="ECO:0000256" key="5">
    <source>
        <dbReference type="ARBA" id="ARBA00023295"/>
    </source>
</evidence>
<keyword evidence="4" id="KW-0378">Hydrolase</keyword>
<reference evidence="9 10" key="1">
    <citation type="submission" date="2017-10" db="EMBL/GenBank/DDBJ databases">
        <title>Sequencing the genomes of 1000 actinobacteria strains.</title>
        <authorList>
            <person name="Klenk H.-P."/>
        </authorList>
    </citation>
    <scope>NUCLEOTIDE SEQUENCE [LARGE SCALE GENOMIC DNA]</scope>
    <source>
        <strain evidence="9 10">DSM 21838</strain>
    </source>
</reference>
<dbReference type="PANTHER" id="PTHR22600:SF57">
    <property type="entry name" value="BETA-N-ACETYLHEXOSAMINIDASE"/>
    <property type="match status" value="1"/>
</dbReference>
<proteinExistence type="inferred from homology"/>
<protein>
    <recommendedName>
        <fullName evidence="3">beta-N-acetylhexosaminidase</fullName>
        <ecNumber evidence="3">3.2.1.52</ecNumber>
    </recommendedName>
</protein>
<dbReference type="AlphaFoldDB" id="A0A2A9ELF5"/>
<dbReference type="PRINTS" id="PR00738">
    <property type="entry name" value="GLHYDRLASE20"/>
</dbReference>
<dbReference type="PIRSF" id="PIRSF001093">
    <property type="entry name" value="B-hxosamndse_ab_euk"/>
    <property type="match status" value="1"/>
</dbReference>
<dbReference type="InterPro" id="IPR025705">
    <property type="entry name" value="Beta_hexosaminidase_sua/sub"/>
</dbReference>
<dbReference type="GO" id="GO:0016020">
    <property type="term" value="C:membrane"/>
    <property type="evidence" value="ECO:0007669"/>
    <property type="project" value="TreeGrafter"/>
</dbReference>
<comment type="catalytic activity">
    <reaction evidence="1">
        <text>Hydrolysis of terminal non-reducing N-acetyl-D-hexosamine residues in N-acetyl-beta-D-hexosaminides.</text>
        <dbReference type="EC" id="3.2.1.52"/>
    </reaction>
</comment>
<dbReference type="Gene3D" id="3.20.20.80">
    <property type="entry name" value="Glycosidases"/>
    <property type="match status" value="1"/>
</dbReference>
<comment type="caution">
    <text evidence="9">The sequence shown here is derived from an EMBL/GenBank/DDBJ whole genome shotgun (WGS) entry which is preliminary data.</text>
</comment>
<evidence type="ECO:0000256" key="4">
    <source>
        <dbReference type="ARBA" id="ARBA00022801"/>
    </source>
</evidence>
<evidence type="ECO:0000313" key="9">
    <source>
        <dbReference type="EMBL" id="PFG39633.1"/>
    </source>
</evidence>
<evidence type="ECO:0000256" key="2">
    <source>
        <dbReference type="ARBA" id="ARBA00006285"/>
    </source>
</evidence>
<dbReference type="GO" id="GO:0030203">
    <property type="term" value="P:glycosaminoglycan metabolic process"/>
    <property type="evidence" value="ECO:0007669"/>
    <property type="project" value="TreeGrafter"/>
</dbReference>
<dbReference type="Pfam" id="PF02838">
    <property type="entry name" value="Glyco_hydro_20b"/>
    <property type="match status" value="1"/>
</dbReference>
<sequence length="528" mass="57750">MNTSRRRPGSAEAAARTLCLVPSPSVVDEQPGSVSLPSSLGITGNDVAIQAVRPLLRTLEDCGAIQQWSRADDGFVTIEINDLDDEAYSLRIDDDRIMLSGSDRGVRHGVQTLLALLPSACLMPGSGARAILPTVSIADAPRLGWRGLLIDVARHYMPVSWLRTVVEMLAFHKLNVLHLHLTDDQGWRMPVDAFPKLTTVGARRRETLSGPAPGNTFDGRAHGGAYTKEELRSLVAFARERGVMVVPEIDLPGHMVAAISAYPEWGSASDPLDVLTTWGISSDIINVRPETVDALRTILDEVMDVFDSPFIHIGGDEVPTRDWESSAEVAELMEREGITEIRHVQGWLMTQLVEHLKAAGRTPIVWDEAVDAGIGTDVMVQGWRSPEAIDAAIAAGHPTIASPQQHWYLNYSNTLGEDEPLGYGVGKNIATSLEEAFAYRVPDRATGAEAALWAEYVKTPEKASFQLLPRLAAVAERAWAGNNLTFDEFLPSVRAQLERYEALGWAHRPLDGPGPRWSRTLEKDGDDD</sequence>
<dbReference type="Pfam" id="PF00728">
    <property type="entry name" value="Glyco_hydro_20"/>
    <property type="match status" value="1"/>
</dbReference>
<evidence type="ECO:0000259" key="7">
    <source>
        <dbReference type="Pfam" id="PF00728"/>
    </source>
</evidence>
<organism evidence="9 10">
    <name type="scientific">Georgenia soli</name>
    <dbReference type="NCBI Taxonomy" id="638953"/>
    <lineage>
        <taxon>Bacteria</taxon>
        <taxon>Bacillati</taxon>
        <taxon>Actinomycetota</taxon>
        <taxon>Actinomycetes</taxon>
        <taxon>Micrococcales</taxon>
        <taxon>Bogoriellaceae</taxon>
        <taxon>Georgenia</taxon>
    </lineage>
</organism>
<gene>
    <name evidence="9" type="ORF">ATJ97_2144</name>
</gene>
<dbReference type="EMBL" id="PDJI01000004">
    <property type="protein sequence ID" value="PFG39633.1"/>
    <property type="molecule type" value="Genomic_DNA"/>
</dbReference>
<dbReference type="EC" id="3.2.1.52" evidence="3"/>
<dbReference type="InterPro" id="IPR017853">
    <property type="entry name" value="GH"/>
</dbReference>
<dbReference type="SUPFAM" id="SSF55545">
    <property type="entry name" value="beta-N-acetylhexosaminidase-like domain"/>
    <property type="match status" value="1"/>
</dbReference>
<dbReference type="CDD" id="cd06563">
    <property type="entry name" value="GH20_chitobiase-like"/>
    <property type="match status" value="1"/>
</dbReference>
<dbReference type="SUPFAM" id="SSF51445">
    <property type="entry name" value="(Trans)glycosidases"/>
    <property type="match status" value="1"/>
</dbReference>
<accession>A0A2A9ELF5</accession>
<name>A0A2A9ELF5_9MICO</name>
<feature type="active site" description="Proton donor" evidence="6">
    <location>
        <position position="317"/>
    </location>
</feature>
<keyword evidence="10" id="KW-1185">Reference proteome</keyword>
<dbReference type="InterPro" id="IPR015882">
    <property type="entry name" value="HEX_bac_N"/>
</dbReference>
<dbReference type="Gene3D" id="3.30.379.10">
    <property type="entry name" value="Chitobiase/beta-hexosaminidase domain 2-like"/>
    <property type="match status" value="1"/>
</dbReference>
<dbReference type="InterPro" id="IPR015883">
    <property type="entry name" value="Glyco_hydro_20_cat"/>
</dbReference>
<feature type="domain" description="Glycoside hydrolase family 20 catalytic" evidence="7">
    <location>
        <begin position="145"/>
        <end position="481"/>
    </location>
</feature>
<evidence type="ECO:0000256" key="3">
    <source>
        <dbReference type="ARBA" id="ARBA00012663"/>
    </source>
</evidence>
<evidence type="ECO:0000256" key="1">
    <source>
        <dbReference type="ARBA" id="ARBA00001231"/>
    </source>
</evidence>
<dbReference type="InterPro" id="IPR029018">
    <property type="entry name" value="Hex-like_dom2"/>
</dbReference>
<dbReference type="GO" id="GO:0004563">
    <property type="term" value="F:beta-N-acetylhexosaminidase activity"/>
    <property type="evidence" value="ECO:0007669"/>
    <property type="project" value="UniProtKB-EC"/>
</dbReference>
<keyword evidence="5" id="KW-0326">Glycosidase</keyword>
<evidence type="ECO:0000313" key="10">
    <source>
        <dbReference type="Proteomes" id="UP000222106"/>
    </source>
</evidence>
<dbReference type="PANTHER" id="PTHR22600">
    <property type="entry name" value="BETA-HEXOSAMINIDASE"/>
    <property type="match status" value="1"/>
</dbReference>